<comment type="caution">
    <text evidence="1">The sequence shown here is derived from an EMBL/GenBank/DDBJ whole genome shotgun (WGS) entry which is preliminary data.</text>
</comment>
<dbReference type="Proteomes" id="UP001497680">
    <property type="component" value="Unassembled WGS sequence"/>
</dbReference>
<accession>A0ACC0CZ71</accession>
<name>A0ACC0CZ71_9PEZI</name>
<gene>
    <name evidence="1" type="ORF">F4821DRAFT_260698</name>
</gene>
<evidence type="ECO:0000313" key="2">
    <source>
        <dbReference type="Proteomes" id="UP001497680"/>
    </source>
</evidence>
<reference evidence="1 2" key="1">
    <citation type="journal article" date="2022" name="New Phytol.">
        <title>Ecological generalism drives hyperdiversity of secondary metabolite gene clusters in xylarialean endophytes.</title>
        <authorList>
            <person name="Franco M.E.E."/>
            <person name="Wisecaver J.H."/>
            <person name="Arnold A.E."/>
            <person name="Ju Y.M."/>
            <person name="Slot J.C."/>
            <person name="Ahrendt S."/>
            <person name="Moore L.P."/>
            <person name="Eastman K.E."/>
            <person name="Scott K."/>
            <person name="Konkel Z."/>
            <person name="Mondo S.J."/>
            <person name="Kuo A."/>
            <person name="Hayes R.D."/>
            <person name="Haridas S."/>
            <person name="Andreopoulos B."/>
            <person name="Riley R."/>
            <person name="LaButti K."/>
            <person name="Pangilinan J."/>
            <person name="Lipzen A."/>
            <person name="Amirebrahimi M."/>
            <person name="Yan J."/>
            <person name="Adam C."/>
            <person name="Keymanesh K."/>
            <person name="Ng V."/>
            <person name="Louie K."/>
            <person name="Northen T."/>
            <person name="Drula E."/>
            <person name="Henrissat B."/>
            <person name="Hsieh H.M."/>
            <person name="Youens-Clark K."/>
            <person name="Lutzoni F."/>
            <person name="Miadlikowska J."/>
            <person name="Eastwood D.C."/>
            <person name="Hamelin R.C."/>
            <person name="Grigoriev I.V."/>
            <person name="U'Ren J.M."/>
        </authorList>
    </citation>
    <scope>NUCLEOTIDE SEQUENCE [LARGE SCALE GENOMIC DNA]</scope>
    <source>
        <strain evidence="1 2">ER1909</strain>
    </source>
</reference>
<keyword evidence="2" id="KW-1185">Reference proteome</keyword>
<proteinExistence type="predicted"/>
<evidence type="ECO:0000313" key="1">
    <source>
        <dbReference type="EMBL" id="KAI6085787.1"/>
    </source>
</evidence>
<dbReference type="EMBL" id="MU394322">
    <property type="protein sequence ID" value="KAI6085787.1"/>
    <property type="molecule type" value="Genomic_DNA"/>
</dbReference>
<organism evidence="1 2">
    <name type="scientific">Hypoxylon rubiginosum</name>
    <dbReference type="NCBI Taxonomy" id="110542"/>
    <lineage>
        <taxon>Eukaryota</taxon>
        <taxon>Fungi</taxon>
        <taxon>Dikarya</taxon>
        <taxon>Ascomycota</taxon>
        <taxon>Pezizomycotina</taxon>
        <taxon>Sordariomycetes</taxon>
        <taxon>Xylariomycetidae</taxon>
        <taxon>Xylariales</taxon>
        <taxon>Hypoxylaceae</taxon>
        <taxon>Hypoxylon</taxon>
    </lineage>
</organism>
<sequence length="320" mass="36689">MAIDPQHLPMPVETRRERRALDFALPSHPDNQDLGWGIQDNSEFAPEDVYDPWARLPLPPPSGKHDAGAQAAAWPTVKPLSLILGTVATDKPQAERERRNGFVRQHIARKLRRRRRDLQEAQRSFILPILPLRDPGPVYKFAMKLSNTPLTRYETLTSLTILPDDPSANKRSAELPGTIYGMSILHRSHVSVPIQNLRLRSRYMVSVYVLFNRYKGRELTKSGAPKTAVDFALVLLGSYRRLDLASLRVEQLWGPAVAVKESEDDDEMLDLWKFDRSLPPRGRQLDVQTSKKSRRPLSELRNRSMTQFPRKFFFPQEPRG</sequence>
<protein>
    <submittedName>
        <fullName evidence="1">Uncharacterized protein</fullName>
    </submittedName>
</protein>